<evidence type="ECO:0000256" key="1">
    <source>
        <dbReference type="ARBA" id="ARBA00009296"/>
    </source>
</evidence>
<dbReference type="EnsemblPlants" id="Pp3c4_22510V3.1">
    <property type="protein sequence ID" value="Pp3c4_22510V3.1"/>
    <property type="gene ID" value="Pp3c4_22510"/>
</dbReference>
<reference evidence="5 7" key="2">
    <citation type="journal article" date="2018" name="Plant J.">
        <title>The Physcomitrella patens chromosome-scale assembly reveals moss genome structure and evolution.</title>
        <authorList>
            <person name="Lang D."/>
            <person name="Ullrich K.K."/>
            <person name="Murat F."/>
            <person name="Fuchs J."/>
            <person name="Jenkins J."/>
            <person name="Haas F.B."/>
            <person name="Piednoel M."/>
            <person name="Gundlach H."/>
            <person name="Van Bel M."/>
            <person name="Meyberg R."/>
            <person name="Vives C."/>
            <person name="Morata J."/>
            <person name="Symeonidi A."/>
            <person name="Hiss M."/>
            <person name="Muchero W."/>
            <person name="Kamisugi Y."/>
            <person name="Saleh O."/>
            <person name="Blanc G."/>
            <person name="Decker E.L."/>
            <person name="van Gessel N."/>
            <person name="Grimwood J."/>
            <person name="Hayes R.D."/>
            <person name="Graham S.W."/>
            <person name="Gunter L.E."/>
            <person name="McDaniel S.F."/>
            <person name="Hoernstein S.N.W."/>
            <person name="Larsson A."/>
            <person name="Li F.W."/>
            <person name="Perroud P.F."/>
            <person name="Phillips J."/>
            <person name="Ranjan P."/>
            <person name="Rokshar D.S."/>
            <person name="Rothfels C.J."/>
            <person name="Schneider L."/>
            <person name="Shu S."/>
            <person name="Stevenson D.W."/>
            <person name="Thummler F."/>
            <person name="Tillich M."/>
            <person name="Villarreal Aguilar J.C."/>
            <person name="Widiez T."/>
            <person name="Wong G.K."/>
            <person name="Wymore A."/>
            <person name="Zhang Y."/>
            <person name="Zimmer A.D."/>
            <person name="Quatrano R.S."/>
            <person name="Mayer K.F.X."/>
            <person name="Goodstein D."/>
            <person name="Casacuberta J.M."/>
            <person name="Vandepoele K."/>
            <person name="Reski R."/>
            <person name="Cuming A.C."/>
            <person name="Tuskan G.A."/>
            <person name="Maumus F."/>
            <person name="Salse J."/>
            <person name="Schmutz J."/>
            <person name="Rensing S.A."/>
        </authorList>
    </citation>
    <scope>NUCLEOTIDE SEQUENCE [LARGE SCALE GENOMIC DNA]</scope>
    <source>
        <strain evidence="6 7">cv. Gransden 2004</strain>
    </source>
</reference>
<dbReference type="RefSeq" id="NP_001365563.1">
    <property type="nucleotide sequence ID" value="NM_001378634.1"/>
</dbReference>
<reference evidence="5 7" key="1">
    <citation type="journal article" date="2008" name="Science">
        <title>The Physcomitrella genome reveals evolutionary insights into the conquest of land by plants.</title>
        <authorList>
            <person name="Rensing S."/>
            <person name="Lang D."/>
            <person name="Zimmer A."/>
            <person name="Terry A."/>
            <person name="Salamov A."/>
            <person name="Shapiro H."/>
            <person name="Nishiyama T."/>
            <person name="Perroud P.-F."/>
            <person name="Lindquist E."/>
            <person name="Kamisugi Y."/>
            <person name="Tanahashi T."/>
            <person name="Sakakibara K."/>
            <person name="Fujita T."/>
            <person name="Oishi K."/>
            <person name="Shin-I T."/>
            <person name="Kuroki Y."/>
            <person name="Toyoda A."/>
            <person name="Suzuki Y."/>
            <person name="Hashimoto A."/>
            <person name="Yamaguchi K."/>
            <person name="Sugano A."/>
            <person name="Kohara Y."/>
            <person name="Fujiyama A."/>
            <person name="Anterola A."/>
            <person name="Aoki S."/>
            <person name="Ashton N."/>
            <person name="Barbazuk W.B."/>
            <person name="Barker E."/>
            <person name="Bennetzen J."/>
            <person name="Bezanilla M."/>
            <person name="Blankenship R."/>
            <person name="Cho S.H."/>
            <person name="Dutcher S."/>
            <person name="Estelle M."/>
            <person name="Fawcett J.A."/>
            <person name="Gundlach H."/>
            <person name="Hanada K."/>
            <person name="Heyl A."/>
            <person name="Hicks K.A."/>
            <person name="Hugh J."/>
            <person name="Lohr M."/>
            <person name="Mayer K."/>
            <person name="Melkozernov A."/>
            <person name="Murata T."/>
            <person name="Nelson D."/>
            <person name="Pils B."/>
            <person name="Prigge M."/>
            <person name="Reiss B."/>
            <person name="Renner T."/>
            <person name="Rombauts S."/>
            <person name="Rushton P."/>
            <person name="Sanderfoot A."/>
            <person name="Schween G."/>
            <person name="Shiu S.-H."/>
            <person name="Stueber K."/>
            <person name="Theodoulou F.L."/>
            <person name="Tu H."/>
            <person name="Van de Peer Y."/>
            <person name="Verrier P.J."/>
            <person name="Waters E."/>
            <person name="Wood A."/>
            <person name="Yang L."/>
            <person name="Cove D."/>
            <person name="Cuming A."/>
            <person name="Hasebe M."/>
            <person name="Lucas S."/>
            <person name="Mishler D.B."/>
            <person name="Reski R."/>
            <person name="Grigoriev I."/>
            <person name="Quatrano R.S."/>
            <person name="Boore J.L."/>
        </authorList>
    </citation>
    <scope>NUCLEOTIDE SEQUENCE [LARGE SCALE GENOMIC DNA]</scope>
    <source>
        <strain evidence="6 7">cv. Gransden 2004</strain>
    </source>
</reference>
<dbReference type="NCBIfam" id="TIGR00105">
    <property type="entry name" value="L31"/>
    <property type="match status" value="1"/>
</dbReference>
<dbReference type="NCBIfam" id="NF001809">
    <property type="entry name" value="PRK00528.1"/>
    <property type="match status" value="1"/>
</dbReference>
<dbReference type="GeneID" id="112281585"/>
<dbReference type="GO" id="GO:0006412">
    <property type="term" value="P:translation"/>
    <property type="evidence" value="ECO:0007669"/>
    <property type="project" value="InterPro"/>
</dbReference>
<dbReference type="OMA" id="VYCNGEH"/>
<comment type="similarity">
    <text evidence="1">Belongs to the bacterial ribosomal protein bL31 family. Type A subfamily.</text>
</comment>
<sequence length="137" mass="14867">MALSVSSLASCAAASTSTFLSGSTSIQLNRGESRVTCKKADIHPEFFEEAKVYCNGELVMTTGGTQKEYVVDVWSGNHPFYQGNKSALVLDADRVEKFRQRYGGINSIQEIPTLETGEIVFQKKKKGPIKGGKGGKK</sequence>
<dbReference type="PANTHER" id="PTHR33280">
    <property type="entry name" value="50S RIBOSOMAL PROTEIN L31, CHLOROPLASTIC"/>
    <property type="match status" value="1"/>
</dbReference>
<dbReference type="Gramene" id="Pp3c4_22510V3.1">
    <property type="protein sequence ID" value="Pp3c4_22510V3.1"/>
    <property type="gene ID" value="Pp3c4_22510"/>
</dbReference>
<protein>
    <recommendedName>
        <fullName evidence="4">50S ribosomal protein L31</fullName>
    </recommendedName>
</protein>
<proteinExistence type="inferred from homology"/>
<dbReference type="GO" id="GO:0005840">
    <property type="term" value="C:ribosome"/>
    <property type="evidence" value="ECO:0007669"/>
    <property type="project" value="UniProtKB-KW"/>
</dbReference>
<keyword evidence="3 4" id="KW-0687">Ribonucleoprotein</keyword>
<evidence type="ECO:0000313" key="5">
    <source>
        <dbReference type="EMBL" id="PNR55709.1"/>
    </source>
</evidence>
<reference evidence="6" key="3">
    <citation type="submission" date="2020-12" db="UniProtKB">
        <authorList>
            <consortium name="EnsemblPlants"/>
        </authorList>
    </citation>
    <scope>IDENTIFICATION</scope>
</reference>
<dbReference type="AlphaFoldDB" id="A0A2K1KPJ8"/>
<dbReference type="SUPFAM" id="SSF143800">
    <property type="entry name" value="L28p-like"/>
    <property type="match status" value="1"/>
</dbReference>
<keyword evidence="2 4" id="KW-0689">Ribosomal protein</keyword>
<dbReference type="InterPro" id="IPR034704">
    <property type="entry name" value="Ribosomal_bL28/bL31-like_sf"/>
</dbReference>
<evidence type="ECO:0000313" key="7">
    <source>
        <dbReference type="Proteomes" id="UP000006727"/>
    </source>
</evidence>
<dbReference type="PANTHER" id="PTHR33280:SF1">
    <property type="entry name" value="LARGE RIBOSOMAL SUBUNIT PROTEIN BL31C"/>
    <property type="match status" value="1"/>
</dbReference>
<gene>
    <name evidence="6" type="primary">LOC112281585</name>
    <name evidence="5" type="ORF">PHYPA_006606</name>
</gene>
<dbReference type="Proteomes" id="UP000006727">
    <property type="component" value="Chromosome 4"/>
</dbReference>
<name>A0A2K1KPJ8_PHYPA</name>
<dbReference type="PRINTS" id="PR01249">
    <property type="entry name" value="RIBOSOMALL31"/>
</dbReference>
<dbReference type="EMBL" id="ABEU02000004">
    <property type="protein sequence ID" value="PNR55709.1"/>
    <property type="molecule type" value="Genomic_DNA"/>
</dbReference>
<evidence type="ECO:0000256" key="2">
    <source>
        <dbReference type="ARBA" id="ARBA00022980"/>
    </source>
</evidence>
<keyword evidence="7" id="KW-1185">Reference proteome</keyword>
<organism evidence="5">
    <name type="scientific">Physcomitrium patens</name>
    <name type="common">Spreading-leaved earth moss</name>
    <name type="synonym">Physcomitrella patens</name>
    <dbReference type="NCBI Taxonomy" id="3218"/>
    <lineage>
        <taxon>Eukaryota</taxon>
        <taxon>Viridiplantae</taxon>
        <taxon>Streptophyta</taxon>
        <taxon>Embryophyta</taxon>
        <taxon>Bryophyta</taxon>
        <taxon>Bryophytina</taxon>
        <taxon>Bryopsida</taxon>
        <taxon>Funariidae</taxon>
        <taxon>Funariales</taxon>
        <taxon>Funariaceae</taxon>
        <taxon>Physcomitrium</taxon>
    </lineage>
</organism>
<dbReference type="STRING" id="3218.A0A2K1KPJ8"/>
<dbReference type="Gene3D" id="4.10.830.30">
    <property type="entry name" value="Ribosomal protein L31"/>
    <property type="match status" value="1"/>
</dbReference>
<dbReference type="GO" id="GO:1990904">
    <property type="term" value="C:ribonucleoprotein complex"/>
    <property type="evidence" value="ECO:0007669"/>
    <property type="project" value="UniProtKB-KW"/>
</dbReference>
<evidence type="ECO:0000313" key="6">
    <source>
        <dbReference type="EnsemblPlants" id="Pp3c4_22510V3.1"/>
    </source>
</evidence>
<dbReference type="InterPro" id="IPR002150">
    <property type="entry name" value="Ribosomal_bL31"/>
</dbReference>
<dbReference type="GO" id="GO:0003735">
    <property type="term" value="F:structural constituent of ribosome"/>
    <property type="evidence" value="ECO:0007669"/>
    <property type="project" value="InterPro"/>
</dbReference>
<accession>A0A2K1KPJ8</accession>
<dbReference type="PaxDb" id="3218-PP1S378_8V6.1"/>
<evidence type="ECO:0000256" key="4">
    <source>
        <dbReference type="RuleBase" id="RU000564"/>
    </source>
</evidence>
<dbReference type="InterPro" id="IPR042105">
    <property type="entry name" value="Ribosomal_bL31_sf"/>
</dbReference>
<dbReference type="Pfam" id="PF01197">
    <property type="entry name" value="Ribosomal_L31"/>
    <property type="match status" value="1"/>
</dbReference>
<evidence type="ECO:0000256" key="3">
    <source>
        <dbReference type="ARBA" id="ARBA00023274"/>
    </source>
</evidence>